<proteinExistence type="predicted"/>
<accession>F4N427</accession>
<name>F4N427_YEREN</name>
<evidence type="ECO:0000313" key="2">
    <source>
        <dbReference type="EMBL" id="CBX72835.1"/>
    </source>
</evidence>
<keyword evidence="1" id="KW-0812">Transmembrane</keyword>
<keyword evidence="1" id="KW-1133">Transmembrane helix</keyword>
<dbReference type="AlphaFoldDB" id="F4N427"/>
<dbReference type="EMBL" id="FR718705">
    <property type="protein sequence ID" value="CBX72835.1"/>
    <property type="molecule type" value="Genomic_DNA"/>
</dbReference>
<reference evidence="2" key="1">
    <citation type="journal article" date="2011" name="BMC Genomics">
        <title>Shotgun sequencing of Yersinia enterocolitica strain W22703 (biotype 2, serotype O:9): genomic evidence for oscillation between invertebrates and mammals.</title>
        <authorList>
            <person name="Fuchs T.M."/>
            <person name="Brandt K."/>
            <person name="Starke M."/>
            <person name="Rattei T."/>
        </authorList>
    </citation>
    <scope>NUCLEOTIDE SEQUENCE</scope>
</reference>
<protein>
    <submittedName>
        <fullName evidence="2">Uncharacterized protein</fullName>
    </submittedName>
</protein>
<evidence type="ECO:0000256" key="1">
    <source>
        <dbReference type="SAM" id="Phobius"/>
    </source>
</evidence>
<feature type="transmembrane region" description="Helical" evidence="1">
    <location>
        <begin position="12"/>
        <end position="31"/>
    </location>
</feature>
<keyword evidence="1" id="KW-0472">Membrane</keyword>
<organism evidence="2">
    <name type="scientific">Yersinia enterocolitica W22703</name>
    <dbReference type="NCBI Taxonomy" id="913028"/>
    <lineage>
        <taxon>Bacteria</taxon>
        <taxon>Pseudomonadati</taxon>
        <taxon>Pseudomonadota</taxon>
        <taxon>Gammaproteobacteria</taxon>
        <taxon>Enterobacterales</taxon>
        <taxon>Yersiniaceae</taxon>
        <taxon>Yersinia</taxon>
    </lineage>
</organism>
<sequence length="54" mass="6282">MGAKLKLKNHKNMVLVLSFLFNFLFCFYMFYKPLFWGAKLALRTNAMICSEALG</sequence>
<gene>
    <name evidence="2" type="ORF">YEW_CE09050</name>
</gene>